<dbReference type="SUPFAM" id="SSF56507">
    <property type="entry name" value="Methionine synthase activation domain-like"/>
    <property type="match status" value="1"/>
</dbReference>
<evidence type="ECO:0000313" key="3">
    <source>
        <dbReference type="Proteomes" id="UP000647235"/>
    </source>
</evidence>
<dbReference type="Gene3D" id="3.40.109.40">
    <property type="match status" value="1"/>
</dbReference>
<organism evidence="2 3">
    <name type="scientific">Dorea hominis</name>
    <dbReference type="NCBI Taxonomy" id="2763040"/>
    <lineage>
        <taxon>Bacteria</taxon>
        <taxon>Bacillati</taxon>
        <taxon>Bacillota</taxon>
        <taxon>Clostridia</taxon>
        <taxon>Lachnospirales</taxon>
        <taxon>Lachnospiraceae</taxon>
        <taxon>Dorea</taxon>
    </lineage>
</organism>
<name>A0ABR7ETX4_9FIRM</name>
<dbReference type="Proteomes" id="UP000647235">
    <property type="component" value="Unassembled WGS sequence"/>
</dbReference>
<gene>
    <name evidence="2" type="ORF">H8S07_05530</name>
</gene>
<dbReference type="InterPro" id="IPR037010">
    <property type="entry name" value="VitB12-dep_Met_synth_activ_sf"/>
</dbReference>
<feature type="domain" description="AdoMet activation" evidence="1">
    <location>
        <begin position="109"/>
        <end position="188"/>
    </location>
</feature>
<dbReference type="RefSeq" id="WP_186855611.1">
    <property type="nucleotide sequence ID" value="NZ_JACOOY010000005.1"/>
</dbReference>
<reference evidence="2 3" key="1">
    <citation type="submission" date="2020-08" db="EMBL/GenBank/DDBJ databases">
        <title>Genome public.</title>
        <authorList>
            <person name="Liu C."/>
            <person name="Sun Q."/>
        </authorList>
    </citation>
    <scope>NUCLEOTIDE SEQUENCE [LARGE SCALE GENOMIC DNA]</scope>
    <source>
        <strain evidence="2 3">NSJ-36</strain>
    </source>
</reference>
<dbReference type="InterPro" id="IPR017342">
    <property type="entry name" value="S-AdoMet-dep_Met_synth_prd"/>
</dbReference>
<proteinExistence type="predicted"/>
<protein>
    <submittedName>
        <fullName evidence="2">Vitamin B12 dependent methionine synthase activation subunit</fullName>
    </submittedName>
</protein>
<sequence>MDNRTKEAIRYLGYGRQEADEQTLGLVADAFRELDETAKPRSIYRTFELQWKQTDTIRIEMMEIHSRNLSKNLKGCRQVVLLCGTLGIEVDYLIKRYSYTEMAKAVVMQACAAALLEEYLDERQEEIRTEMKKQNLYLRPRFSPGYGDFSILHQREILTLMEASKKIGLTMTESSMLTPTKSVTALIGLSTTQENCHQKGCEVCGKKDCIYRRES</sequence>
<dbReference type="EMBL" id="JACOOY010000005">
    <property type="protein sequence ID" value="MBC5664739.1"/>
    <property type="molecule type" value="Genomic_DNA"/>
</dbReference>
<dbReference type="PIRSF" id="PIRSF037984">
    <property type="entry name" value="Met_synth_TM0269_prd"/>
    <property type="match status" value="1"/>
</dbReference>
<evidence type="ECO:0000313" key="2">
    <source>
        <dbReference type="EMBL" id="MBC5664739.1"/>
    </source>
</evidence>
<keyword evidence="3" id="KW-1185">Reference proteome</keyword>
<evidence type="ECO:0000259" key="1">
    <source>
        <dbReference type="Pfam" id="PF02965"/>
    </source>
</evidence>
<comment type="caution">
    <text evidence="2">The sequence shown here is derived from an EMBL/GenBank/DDBJ whole genome shotgun (WGS) entry which is preliminary data.</text>
</comment>
<accession>A0ABR7ETX4</accession>
<dbReference type="InterPro" id="IPR004223">
    <property type="entry name" value="VitB12-dep_Met_synth_activ_dom"/>
</dbReference>
<dbReference type="Pfam" id="PF02965">
    <property type="entry name" value="Met_synt_B12"/>
    <property type="match status" value="1"/>
</dbReference>